<reference evidence="4" key="1">
    <citation type="submission" date="2015-02" db="EMBL/GenBank/DDBJ databases">
        <authorList>
            <person name="Gon?alves P."/>
        </authorList>
    </citation>
    <scope>NUCLEOTIDE SEQUENCE [LARGE SCALE GENOMIC DNA]</scope>
</reference>
<evidence type="ECO:0000256" key="1">
    <source>
        <dbReference type="SAM" id="MobiDB-lite"/>
    </source>
</evidence>
<evidence type="ECO:0000313" key="3">
    <source>
        <dbReference type="EMBL" id="CEQ39003.1"/>
    </source>
</evidence>
<keyword evidence="2" id="KW-0812">Transmembrane</keyword>
<proteinExistence type="predicted"/>
<dbReference type="AlphaFoldDB" id="A0A0D6EGT1"/>
<keyword evidence="4" id="KW-1185">Reference proteome</keyword>
<dbReference type="Proteomes" id="UP000243876">
    <property type="component" value="Unassembled WGS sequence"/>
</dbReference>
<feature type="transmembrane region" description="Helical" evidence="2">
    <location>
        <begin position="75"/>
        <end position="97"/>
    </location>
</feature>
<evidence type="ECO:0000313" key="4">
    <source>
        <dbReference type="Proteomes" id="UP000243876"/>
    </source>
</evidence>
<feature type="region of interest" description="Disordered" evidence="1">
    <location>
        <begin position="30"/>
        <end position="65"/>
    </location>
</feature>
<name>A0A0D6EGT1_SPOSA</name>
<accession>A0A0D6EGT1</accession>
<dbReference type="OrthoDB" id="2530047at2759"/>
<feature type="compositionally biased region" description="Polar residues" evidence="1">
    <location>
        <begin position="50"/>
        <end position="64"/>
    </location>
</feature>
<dbReference type="EMBL" id="CENE01000001">
    <property type="protein sequence ID" value="CEQ39003.1"/>
    <property type="molecule type" value="Genomic_DNA"/>
</dbReference>
<evidence type="ECO:0000256" key="2">
    <source>
        <dbReference type="SAM" id="Phobius"/>
    </source>
</evidence>
<protein>
    <submittedName>
        <fullName evidence="3">SPOSA6832_00491-mRNA-1:cds</fullName>
    </submittedName>
</protein>
<sequence>MAQRESIDPFADTAPVSGYDTDILTATPATGGAGTATASGTAAGARSASQLSRASGRTGTSGKSAATPWHLKTGWIVALIVVLLIALGLGVGLGVGLGDKNNTSSSASVRAAEDGSGATITSYSTLSQIVTASASTTIVPQIVTHSQQSASVVIETIGGSTVTALTAGSTSEPLVTVSATLPPTTRTAVVYVLTYPSTETVTTTLDGGAESTYFATITVQSTVTAQATARRKRSMRTLQW</sequence>
<keyword evidence="2" id="KW-0472">Membrane</keyword>
<keyword evidence="2" id="KW-1133">Transmembrane helix</keyword>
<gene>
    <name evidence="3" type="primary">SPOSA6832_00491</name>
</gene>
<feature type="compositionally biased region" description="Low complexity" evidence="1">
    <location>
        <begin position="30"/>
        <end position="49"/>
    </location>
</feature>
<organism evidence="3 4">
    <name type="scientific">Sporidiobolus salmonicolor</name>
    <name type="common">Yeast-like fungus</name>
    <name type="synonym">Sporobolomyces salmonicolor</name>
    <dbReference type="NCBI Taxonomy" id="5005"/>
    <lineage>
        <taxon>Eukaryota</taxon>
        <taxon>Fungi</taxon>
        <taxon>Dikarya</taxon>
        <taxon>Basidiomycota</taxon>
        <taxon>Pucciniomycotina</taxon>
        <taxon>Microbotryomycetes</taxon>
        <taxon>Sporidiobolales</taxon>
        <taxon>Sporidiobolaceae</taxon>
        <taxon>Sporobolomyces</taxon>
    </lineage>
</organism>